<feature type="domain" description="Carbohydrate-binding" evidence="3">
    <location>
        <begin position="1349"/>
        <end position="1522"/>
    </location>
</feature>
<reference evidence="5 6" key="1">
    <citation type="submission" date="2019-04" db="EMBL/GenBank/DDBJ databases">
        <title>Genome of a novel bacterium Candidatus Jettenia ecosi reconstructed from metagenome of an anammox bioreactor.</title>
        <authorList>
            <person name="Mardanov A.V."/>
            <person name="Beletsky A.V."/>
            <person name="Ravin N.V."/>
            <person name="Botchkova E.A."/>
            <person name="Litti Y.V."/>
            <person name="Nozhevnikova A.N."/>
        </authorList>
    </citation>
    <scope>NUCLEOTIDE SEQUENCE [LARGE SCALE GENOMIC DNA]</scope>
    <source>
        <strain evidence="5">J2</strain>
    </source>
</reference>
<dbReference type="EMBL" id="SULG01000077">
    <property type="protein sequence ID" value="TLD40837.1"/>
    <property type="molecule type" value="Genomic_DNA"/>
</dbReference>
<keyword evidence="5" id="KW-0858">Xylan degradation</keyword>
<accession>A0A533Q855</accession>
<dbReference type="Pfam" id="PF15902">
    <property type="entry name" value="Sortilin-Vps10"/>
    <property type="match status" value="1"/>
</dbReference>
<evidence type="ECO:0000259" key="4">
    <source>
        <dbReference type="Pfam" id="PF15902"/>
    </source>
</evidence>
<evidence type="ECO:0000313" key="5">
    <source>
        <dbReference type="EMBL" id="TLD40837.1"/>
    </source>
</evidence>
<dbReference type="GO" id="GO:0010411">
    <property type="term" value="P:xyloglucan metabolic process"/>
    <property type="evidence" value="ECO:0007669"/>
    <property type="project" value="TreeGrafter"/>
</dbReference>
<dbReference type="InterPro" id="IPR052025">
    <property type="entry name" value="Xyloglucanase_GH74"/>
</dbReference>
<dbReference type="Gene3D" id="2.130.10.10">
    <property type="entry name" value="YVTN repeat-like/Quinoprotein amine dehydrogenase"/>
    <property type="match status" value="7"/>
</dbReference>
<dbReference type="PANTHER" id="PTHR43739">
    <property type="entry name" value="XYLOGLUCANASE (EUROFUNG)"/>
    <property type="match status" value="1"/>
</dbReference>
<evidence type="ECO:0000259" key="3">
    <source>
        <dbReference type="Pfam" id="PF06452"/>
    </source>
</evidence>
<dbReference type="GO" id="GO:0030246">
    <property type="term" value="F:carbohydrate binding"/>
    <property type="evidence" value="ECO:0007669"/>
    <property type="project" value="InterPro"/>
</dbReference>
<dbReference type="SUPFAM" id="SSF110296">
    <property type="entry name" value="Oligoxyloglucan reducing end-specific cellobiohydrolase"/>
    <property type="match status" value="3"/>
</dbReference>
<gene>
    <name evidence="5" type="ORF">JETT_2907</name>
</gene>
<dbReference type="Pfam" id="PF09136">
    <property type="entry name" value="Glucodextran_B"/>
    <property type="match status" value="1"/>
</dbReference>
<dbReference type="GO" id="GO:0004553">
    <property type="term" value="F:hydrolase activity, hydrolyzing O-glycosyl compounds"/>
    <property type="evidence" value="ECO:0007669"/>
    <property type="project" value="InterPro"/>
</dbReference>
<dbReference type="Gene3D" id="2.60.40.10">
    <property type="entry name" value="Immunoglobulins"/>
    <property type="match status" value="1"/>
</dbReference>
<dbReference type="GO" id="GO:0045493">
    <property type="term" value="P:xylan catabolic process"/>
    <property type="evidence" value="ECO:0007669"/>
    <property type="project" value="UniProtKB-KW"/>
</dbReference>
<dbReference type="Pfam" id="PF06452">
    <property type="entry name" value="CBM9_1"/>
    <property type="match status" value="1"/>
</dbReference>
<dbReference type="InterPro" id="IPR031778">
    <property type="entry name" value="Sortilin_N"/>
</dbReference>
<dbReference type="CDD" id="cd09619">
    <property type="entry name" value="CBM9_like_4"/>
    <property type="match status" value="1"/>
</dbReference>
<protein>
    <submittedName>
        <fullName evidence="5">Endo-1,4-beta-xylanase A</fullName>
    </submittedName>
</protein>
<dbReference type="InterPro" id="IPR015943">
    <property type="entry name" value="WD40/YVTN_repeat-like_dom_sf"/>
</dbReference>
<comment type="caution">
    <text evidence="5">The sequence shown here is derived from an EMBL/GenBank/DDBJ whole genome shotgun (WGS) entry which is preliminary data.</text>
</comment>
<name>A0A533Q855_9BACT</name>
<keyword evidence="1" id="KW-0677">Repeat</keyword>
<sequence>MKFTISLLGFAFLLFSQIFSLSENAYANADIKGYKNFYGIAWCGKPEEDITYAKQMGYDYIAIHPSSALKDYQNNPDCSGLKFYLIDPCWYPQVLSGYSRYIDTTKPISDKARDFYNQRMVWKSNDPFPSNLATGYHPPGASTKFSVLWDFQQQAVIDEVVEEIIRTAKMYEDTNLPFTFGGYIIDEPKLAGGFYRLNEKGDNEPVPLSYWTGMDSGLVHGAITHDYATYAEGMAAFYKKLRTRMAEEFKNPKWIVRPTWLYNEVDNNEWIYQIKDRADKDALIPDMLTQGSQRNANFVDDGNNFNSGIPITHDKVGNSQIGDFSEDKNRLFAAKAAINGAWYNWFGQFSNTKDTSDLQSITEVSPQLKLIRCLPNWDNLNNVPLTGRSWNGAIYQSTKSYASSDVIYSRHPKTGNLFAVFLTTNGTIKLGADEKVTSVYRTDDFFIESEDGTADVGITGSEIRLKNRNTVNKGYIFTVTSNTDEPVAAIGQGTDVVANGTPTTHELSHAAEYNTTVSESLDNGESVGENTEDPYYANLSAEQLKLSPTEWQQVPIRTAAQKAAGLMGGEGTQLIYTIAYAQSNPNMVYLTSDTSQIWKSEDGGTTWKMKKKGFPAKGGISLVVSSTNDKVVFVAGSVHTVNRSTKSACSGIYRTIDGGETWKQVKQTHYHKPSADEKGGSHFAFGASSSIVYAGTHDQGLLKSKDGGSTWSSMNVFKSQEILDVKAHPTNRSVLYVSAKSSSSKGLYKVTDNGSVTVQKIGSGLPTYPHTVVINPKQPLVIYAALRQYGIYMSVDGGNNFSPKNGGISALSNGKKASYLSISQADPNCLYASFYASQSVYYTHNGGAKWYSPNSMDEKNAYGYVSGSMVDPASPSYIGFLAAPTAFHPNNKNVALIAGNSYHIKRTTDGGVNWRFVSSGYTGAAVAKGSNSMSWDPHNPNRFAFFLTDYGPYLTEDGGSTFRTLDVPKYGDKSTPVGALDPARDSKVIVTAAGEWYSQVIVISRDNGKTWTQIKKDSNGNSTESSYRFIAFHPQNTKVIYAGQFKSTDKGYTWKKLSKKIVAMYQKDGNIVYSASNNNGTNVVYRSTDGGNTWSAPYGTFKGSNGAGIYELAVDPSNPNRLYAAVDASGLFAWNGSTWIEKTSADGLKNDWFGRRPTQTVTVDPKSPNVVYIGRAAPSYGQSNGVFRSTDYGATWQSVSHNIGPDINISSLSVNPNNGYVYAGSYHGTFKLAPPYSSAKDVTPPIASITVPTSTDTHTTDQNTISLSGTASDNTSVTSITWVNSRGGSGTAEGTANWSIPKIALFRGENTITITAKDQAGNKGVDAVKVNFAEPNTTFAHKALSSPTIDGNLKESLWNITTNANKVLTGTPDNEVNFGVSWDDKNLYVGVKVLDTTLRNDSGDPWQDDSIEIYIDADHNQKTTYDTHDRQYIKGYNDSVLFSRQNKTGVLHAWAPVSGGYSVEMAVPWSNLGITPSDGMRIGFDIQNNDDDNGDTREHVLTWNGKNDNYRDTSAFGDLALSSEVSEPII</sequence>
<keyword evidence="5" id="KW-0624">Polysaccharide degradation</keyword>
<keyword evidence="5" id="KW-0326">Glycosidase</keyword>
<evidence type="ECO:0000313" key="6">
    <source>
        <dbReference type="Proteomes" id="UP000319783"/>
    </source>
</evidence>
<feature type="domain" description="Sortilin N-terminal" evidence="4">
    <location>
        <begin position="904"/>
        <end position="1021"/>
    </location>
</feature>
<keyword evidence="5" id="KW-0119">Carbohydrate metabolism</keyword>
<dbReference type="Gene3D" id="2.60.40.1190">
    <property type="match status" value="1"/>
</dbReference>
<dbReference type="InterPro" id="IPR013783">
    <property type="entry name" value="Ig-like_fold"/>
</dbReference>
<dbReference type="CDD" id="cd15482">
    <property type="entry name" value="Sialidase_non-viral"/>
    <property type="match status" value="2"/>
</dbReference>
<keyword evidence="2" id="KW-0732">Signal</keyword>
<dbReference type="InterPro" id="IPR010502">
    <property type="entry name" value="Carb-bd_dom_fam9"/>
</dbReference>
<dbReference type="Proteomes" id="UP000319783">
    <property type="component" value="Unassembled WGS sequence"/>
</dbReference>
<proteinExistence type="predicted"/>
<evidence type="ECO:0000256" key="2">
    <source>
        <dbReference type="SAM" id="SignalP"/>
    </source>
</evidence>
<evidence type="ECO:0000256" key="1">
    <source>
        <dbReference type="ARBA" id="ARBA00022737"/>
    </source>
</evidence>
<feature type="signal peptide" evidence="2">
    <location>
        <begin position="1"/>
        <end position="25"/>
    </location>
</feature>
<feature type="chain" id="PRO_5022020494" evidence="2">
    <location>
        <begin position="26"/>
        <end position="1530"/>
    </location>
</feature>
<dbReference type="SUPFAM" id="SSF49344">
    <property type="entry name" value="CBD9-like"/>
    <property type="match status" value="1"/>
</dbReference>
<organism evidence="5 6">
    <name type="scientific">Candidatus Jettenia ecosi</name>
    <dbReference type="NCBI Taxonomy" id="2494326"/>
    <lineage>
        <taxon>Bacteria</taxon>
        <taxon>Pseudomonadati</taxon>
        <taxon>Planctomycetota</taxon>
        <taxon>Candidatus Brocadiia</taxon>
        <taxon>Candidatus Brocadiales</taxon>
        <taxon>Candidatus Brocadiaceae</taxon>
        <taxon>Candidatus Jettenia</taxon>
    </lineage>
</organism>
<dbReference type="PANTHER" id="PTHR43739:SF5">
    <property type="entry name" value="EXO-ALPHA-SIALIDASE"/>
    <property type="match status" value="1"/>
</dbReference>
<keyword evidence="5" id="KW-0378">Hydrolase</keyword>